<evidence type="ECO:0008006" key="4">
    <source>
        <dbReference type="Google" id="ProtNLM"/>
    </source>
</evidence>
<keyword evidence="1" id="KW-0732">Signal</keyword>
<evidence type="ECO:0000256" key="1">
    <source>
        <dbReference type="SAM" id="SignalP"/>
    </source>
</evidence>
<evidence type="ECO:0000313" key="3">
    <source>
        <dbReference type="Proteomes" id="UP000642748"/>
    </source>
</evidence>
<evidence type="ECO:0000313" key="2">
    <source>
        <dbReference type="EMBL" id="GIH12662.1"/>
    </source>
</evidence>
<dbReference type="Proteomes" id="UP000642748">
    <property type="component" value="Unassembled WGS sequence"/>
</dbReference>
<dbReference type="EMBL" id="BONZ01000009">
    <property type="protein sequence ID" value="GIH12662.1"/>
    <property type="molecule type" value="Genomic_DNA"/>
</dbReference>
<name>A0A8J3QMC1_9ACTN</name>
<feature type="signal peptide" evidence="1">
    <location>
        <begin position="1"/>
        <end position="19"/>
    </location>
</feature>
<dbReference type="AlphaFoldDB" id="A0A8J3QMC1"/>
<reference evidence="2" key="1">
    <citation type="submission" date="2021-01" db="EMBL/GenBank/DDBJ databases">
        <title>Whole genome shotgun sequence of Rugosimonospora africana NBRC 104875.</title>
        <authorList>
            <person name="Komaki H."/>
            <person name="Tamura T."/>
        </authorList>
    </citation>
    <scope>NUCLEOTIDE SEQUENCE</scope>
    <source>
        <strain evidence="2">NBRC 104875</strain>
    </source>
</reference>
<feature type="chain" id="PRO_5038540382" description="Secreted protein" evidence="1">
    <location>
        <begin position="20"/>
        <end position="97"/>
    </location>
</feature>
<sequence length="97" mass="10580">MSPGAALFLILLLGSSTYAAGRLHARVGYRFGYRFGYRQGYFDGDRACWNRRRREAQAAVSAALTSKGRTDTFSIVRSGTTYTSASGSGRHAQHPDA</sequence>
<dbReference type="RefSeq" id="WP_203916375.1">
    <property type="nucleotide sequence ID" value="NZ_BONZ01000009.1"/>
</dbReference>
<accession>A0A8J3QMC1</accession>
<gene>
    <name evidence="2" type="ORF">Raf01_08340</name>
</gene>
<keyword evidence="3" id="KW-1185">Reference proteome</keyword>
<organism evidence="2 3">
    <name type="scientific">Rugosimonospora africana</name>
    <dbReference type="NCBI Taxonomy" id="556532"/>
    <lineage>
        <taxon>Bacteria</taxon>
        <taxon>Bacillati</taxon>
        <taxon>Actinomycetota</taxon>
        <taxon>Actinomycetes</taxon>
        <taxon>Micromonosporales</taxon>
        <taxon>Micromonosporaceae</taxon>
        <taxon>Rugosimonospora</taxon>
    </lineage>
</organism>
<protein>
    <recommendedName>
        <fullName evidence="4">Secreted protein</fullName>
    </recommendedName>
</protein>
<proteinExistence type="predicted"/>
<comment type="caution">
    <text evidence="2">The sequence shown here is derived from an EMBL/GenBank/DDBJ whole genome shotgun (WGS) entry which is preliminary data.</text>
</comment>